<keyword evidence="6" id="KW-0238">DNA-binding</keyword>
<evidence type="ECO:0000256" key="6">
    <source>
        <dbReference type="ARBA" id="ARBA00023125"/>
    </source>
</evidence>
<evidence type="ECO:0000259" key="8">
    <source>
        <dbReference type="PROSITE" id="PS00486"/>
    </source>
</evidence>
<dbReference type="GO" id="GO:0006298">
    <property type="term" value="P:mismatch repair"/>
    <property type="evidence" value="ECO:0007669"/>
    <property type="project" value="InterPro"/>
</dbReference>
<dbReference type="SUPFAM" id="SSF48334">
    <property type="entry name" value="DNA repair protein MutS, domain III"/>
    <property type="match status" value="1"/>
</dbReference>
<dbReference type="GO" id="GO:0045910">
    <property type="term" value="P:negative regulation of DNA recombination"/>
    <property type="evidence" value="ECO:0007669"/>
    <property type="project" value="InterPro"/>
</dbReference>
<dbReference type="InterPro" id="IPR036187">
    <property type="entry name" value="DNA_mismatch_repair_MutS_sf"/>
</dbReference>
<dbReference type="GO" id="GO:0005524">
    <property type="term" value="F:ATP binding"/>
    <property type="evidence" value="ECO:0007669"/>
    <property type="project" value="UniProtKB-KW"/>
</dbReference>
<dbReference type="SUPFAM" id="SSF52540">
    <property type="entry name" value="P-loop containing nucleoside triphosphate hydrolases"/>
    <property type="match status" value="1"/>
</dbReference>
<proteinExistence type="predicted"/>
<evidence type="ECO:0000256" key="3">
    <source>
        <dbReference type="ARBA" id="ARBA00022801"/>
    </source>
</evidence>
<dbReference type="PANTHER" id="PTHR48466:SF2">
    <property type="entry name" value="OS10G0509000 PROTEIN"/>
    <property type="match status" value="1"/>
</dbReference>
<keyword evidence="1" id="KW-0699">rRNA-binding</keyword>
<dbReference type="Pfam" id="PF00488">
    <property type="entry name" value="MutS_V"/>
    <property type="match status" value="1"/>
</dbReference>
<gene>
    <name evidence="9" type="ORF">ZOSMA_83G00520</name>
</gene>
<dbReference type="OrthoDB" id="1924787at2759"/>
<reference evidence="10" key="1">
    <citation type="journal article" date="2016" name="Nature">
        <title>The genome of the seagrass Zostera marina reveals angiosperm adaptation to the sea.</title>
        <authorList>
            <person name="Olsen J.L."/>
            <person name="Rouze P."/>
            <person name="Verhelst B."/>
            <person name="Lin Y.-C."/>
            <person name="Bayer T."/>
            <person name="Collen J."/>
            <person name="Dattolo E."/>
            <person name="De Paoli E."/>
            <person name="Dittami S."/>
            <person name="Maumus F."/>
            <person name="Michel G."/>
            <person name="Kersting A."/>
            <person name="Lauritano C."/>
            <person name="Lohaus R."/>
            <person name="Toepel M."/>
            <person name="Tonon T."/>
            <person name="Vanneste K."/>
            <person name="Amirebrahimi M."/>
            <person name="Brakel J."/>
            <person name="Bostroem C."/>
            <person name="Chovatia M."/>
            <person name="Grimwood J."/>
            <person name="Jenkins J.W."/>
            <person name="Jueterbock A."/>
            <person name="Mraz A."/>
            <person name="Stam W.T."/>
            <person name="Tice H."/>
            <person name="Bornberg-Bauer E."/>
            <person name="Green P.J."/>
            <person name="Pearson G.A."/>
            <person name="Procaccini G."/>
            <person name="Duarte C.M."/>
            <person name="Schmutz J."/>
            <person name="Reusch T.B.H."/>
            <person name="Van de Peer Y."/>
        </authorList>
    </citation>
    <scope>NUCLEOTIDE SEQUENCE [LARGE SCALE GENOMIC DNA]</scope>
    <source>
        <strain evidence="10">cv. Finnish</strain>
    </source>
</reference>
<keyword evidence="5" id="KW-0694">RNA-binding</keyword>
<dbReference type="InterPro" id="IPR045076">
    <property type="entry name" value="MutS"/>
</dbReference>
<dbReference type="InterPro" id="IPR027417">
    <property type="entry name" value="P-loop_NTPase"/>
</dbReference>
<dbReference type="InterPro" id="IPR005747">
    <property type="entry name" value="MutS2"/>
</dbReference>
<dbReference type="GO" id="GO:0030983">
    <property type="term" value="F:mismatched DNA binding"/>
    <property type="evidence" value="ECO:0007669"/>
    <property type="project" value="InterPro"/>
</dbReference>
<evidence type="ECO:0000313" key="9">
    <source>
        <dbReference type="EMBL" id="KMZ57675.1"/>
    </source>
</evidence>
<dbReference type="GO" id="GO:0019843">
    <property type="term" value="F:rRNA binding"/>
    <property type="evidence" value="ECO:0007669"/>
    <property type="project" value="UniProtKB-KW"/>
</dbReference>
<comment type="caution">
    <text evidence="9">The sequence shown here is derived from an EMBL/GenBank/DDBJ whole genome shotgun (WGS) entry which is preliminary data.</text>
</comment>
<dbReference type="FunFam" id="3.40.50.300:FF:000830">
    <property type="entry name" value="Endonuclease MutS2"/>
    <property type="match status" value="1"/>
</dbReference>
<keyword evidence="4" id="KW-0067">ATP-binding</keyword>
<evidence type="ECO:0000256" key="5">
    <source>
        <dbReference type="ARBA" id="ARBA00022884"/>
    </source>
</evidence>
<name>A0A0K9NNY4_ZOSMR</name>
<dbReference type="AlphaFoldDB" id="A0A0K9NNY4"/>
<dbReference type="Pfam" id="PF20297">
    <property type="entry name" value="MSSS"/>
    <property type="match status" value="1"/>
</dbReference>
<dbReference type="SMART" id="SM00533">
    <property type="entry name" value="MUTSd"/>
    <property type="match status" value="1"/>
</dbReference>
<evidence type="ECO:0000256" key="4">
    <source>
        <dbReference type="ARBA" id="ARBA00022840"/>
    </source>
</evidence>
<dbReference type="GO" id="GO:0004519">
    <property type="term" value="F:endonuclease activity"/>
    <property type="evidence" value="ECO:0007669"/>
    <property type="project" value="InterPro"/>
</dbReference>
<keyword evidence="7" id="KW-0175">Coiled coil</keyword>
<protein>
    <submittedName>
        <fullName evidence="9">MutS2 protein</fullName>
    </submittedName>
</protein>
<keyword evidence="2" id="KW-0547">Nucleotide-binding</keyword>
<dbReference type="EMBL" id="LFYR01002038">
    <property type="protein sequence ID" value="KMZ57675.1"/>
    <property type="molecule type" value="Genomic_DNA"/>
</dbReference>
<dbReference type="GO" id="GO:0016887">
    <property type="term" value="F:ATP hydrolysis activity"/>
    <property type="evidence" value="ECO:0007669"/>
    <property type="project" value="InterPro"/>
</dbReference>
<dbReference type="InterPro" id="IPR046893">
    <property type="entry name" value="MSSS"/>
</dbReference>
<feature type="coiled-coil region" evidence="7">
    <location>
        <begin position="208"/>
        <end position="235"/>
    </location>
</feature>
<evidence type="ECO:0000313" key="10">
    <source>
        <dbReference type="Proteomes" id="UP000036987"/>
    </source>
</evidence>
<dbReference type="PROSITE" id="PS00486">
    <property type="entry name" value="DNA_MISMATCH_REPAIR_2"/>
    <property type="match status" value="1"/>
</dbReference>
<keyword evidence="3" id="KW-0378">Hydrolase</keyword>
<dbReference type="GO" id="GO:0140664">
    <property type="term" value="F:ATP-dependent DNA damage sensor activity"/>
    <property type="evidence" value="ECO:0007669"/>
    <property type="project" value="InterPro"/>
</dbReference>
<dbReference type="InterPro" id="IPR000432">
    <property type="entry name" value="DNA_mismatch_repair_MutS_C"/>
</dbReference>
<dbReference type="GO" id="GO:0003690">
    <property type="term" value="F:double-stranded DNA binding"/>
    <property type="evidence" value="ECO:0000318"/>
    <property type="project" value="GO_Central"/>
</dbReference>
<dbReference type="InterPro" id="IPR007696">
    <property type="entry name" value="DNA_mismatch_repair_MutS_core"/>
</dbReference>
<evidence type="ECO:0000256" key="1">
    <source>
        <dbReference type="ARBA" id="ARBA00022730"/>
    </source>
</evidence>
<dbReference type="PIRSF" id="PIRSF005814">
    <property type="entry name" value="MutS_YshD"/>
    <property type="match status" value="1"/>
</dbReference>
<feature type="domain" description="DNA mismatch repair proteins mutS family" evidence="8">
    <location>
        <begin position="554"/>
        <end position="570"/>
    </location>
</feature>
<dbReference type="PANTHER" id="PTHR48466">
    <property type="entry name" value="OS10G0509000 PROTEIN-RELATED"/>
    <property type="match status" value="1"/>
</dbReference>
<accession>A0A0K9NNY4</accession>
<evidence type="ECO:0000256" key="7">
    <source>
        <dbReference type="SAM" id="Coils"/>
    </source>
</evidence>
<dbReference type="Gene3D" id="3.40.50.300">
    <property type="entry name" value="P-loop containing nucleotide triphosphate hydrolases"/>
    <property type="match status" value="1"/>
</dbReference>
<keyword evidence="10" id="KW-1185">Reference proteome</keyword>
<dbReference type="Proteomes" id="UP000036987">
    <property type="component" value="Unassembled WGS sequence"/>
</dbReference>
<sequence length="838" mass="93380">MAFTSAISGGTISISTTFFLSSSSFPKSRSGFHFRIQFHFQPLLHRSTSSSVHSDTLRVLEWDKVCDCVASFAGTPLGRDATKERLWSLDVGSYEESKSLLKETSAVVQMIQYGVGGLDFNGIDLASVKSAVKSALRGVPISGREALAIAFLVESTETLQTSLKAVLNEGSDRYNIFMPLTEMIMQLVVSRPLVNIINQVIDEEGFVKDRASSELKRAREQVRLLEKKLYQLMDKLARNDSSATTRSDITVVGGRWCLKVVADKSTKFDGLLLSSGAGFENLIEPIFAVPLNDELQQAKFLVAKSEEHVLSELTDKILTKIDEIQNLLAAIIEIDVVIARAKYSLAYRGTFPEISISRNMDELYTSEENSSDYQSFSAVSDSHYSQMTRKKWKIYLHKAYHPLLIHQHQAKLQRSKKEFSAAMSELRRVRLNNMGAISIDSAETLLSSLKQKVAKLEEEHPIPVDFLVSLKTSMVVITGPNTGGKTISLKTIGLASLMAKSGLYVLASEPVQLPWFDAIYADIGDEQSLSQSLSTFSGHLKQINAIRLKSTCRSLVLLDEVGSGTNPLEGSALGMSLLESFAKNGALLTVATTHHGELKTLKYRNNLFENASVEFDEINLRPTYKILWGVPGRSNAINIAERLGLPKNIVNDARKLYGTSSAKIDEVIIDMEKFKQDFLKDLQEAKHYLMVSKKNNDSLLVSKHKINKHSSILRTKKIQAILDNEIISRSRLRTISQQARECIIQATKNRRKKEIEPAVQYTNEEISATIKDKKRLSTTKKTRIEKHVKVPKVGDTVHVSSLGMKATVMKLDTSKGDILVQTNKMKLKLKLSDVELQK</sequence>
<organism evidence="9 10">
    <name type="scientific">Zostera marina</name>
    <name type="common">Eelgrass</name>
    <dbReference type="NCBI Taxonomy" id="29655"/>
    <lineage>
        <taxon>Eukaryota</taxon>
        <taxon>Viridiplantae</taxon>
        <taxon>Streptophyta</taxon>
        <taxon>Embryophyta</taxon>
        <taxon>Tracheophyta</taxon>
        <taxon>Spermatophyta</taxon>
        <taxon>Magnoliopsida</taxon>
        <taxon>Liliopsida</taxon>
        <taxon>Zosteraceae</taxon>
        <taxon>Zostera</taxon>
    </lineage>
</organism>
<evidence type="ECO:0000256" key="2">
    <source>
        <dbReference type="ARBA" id="ARBA00022741"/>
    </source>
</evidence>
<dbReference type="STRING" id="29655.A0A0K9NNY4"/>
<dbReference type="SMART" id="SM00534">
    <property type="entry name" value="MUTSac"/>
    <property type="match status" value="1"/>
</dbReference>
<dbReference type="OMA" id="SVKIPWF"/>